<dbReference type="AlphaFoldDB" id="A0AAU7KL46"/>
<reference evidence="2" key="1">
    <citation type="submission" date="2022-06" db="EMBL/GenBank/DDBJ databases">
        <title>A novel DMS-producing enzyme.</title>
        <authorList>
            <person name="Zhang Y."/>
        </authorList>
    </citation>
    <scope>NUCLEOTIDE SEQUENCE</scope>
    <source>
        <strain evidence="2">RT37</strain>
    </source>
</reference>
<accession>A0AAU7KL46</accession>
<name>A0AAU7KL46_9GAMM</name>
<feature type="region of interest" description="Disordered" evidence="1">
    <location>
        <begin position="1"/>
        <end position="20"/>
    </location>
</feature>
<protein>
    <submittedName>
        <fullName evidence="2">Aminoglycoside phosphotransferase family protein</fullName>
    </submittedName>
</protein>
<gene>
    <name evidence="2" type="ORF">NFG58_04115</name>
</gene>
<dbReference type="Gene3D" id="3.90.1200.10">
    <property type="match status" value="1"/>
</dbReference>
<evidence type="ECO:0000256" key="1">
    <source>
        <dbReference type="SAM" id="MobiDB-lite"/>
    </source>
</evidence>
<proteinExistence type="predicted"/>
<organism evidence="2">
    <name type="scientific">Halomonas sp. RT37</name>
    <dbReference type="NCBI Taxonomy" id="2950872"/>
    <lineage>
        <taxon>Bacteria</taxon>
        <taxon>Pseudomonadati</taxon>
        <taxon>Pseudomonadota</taxon>
        <taxon>Gammaproteobacteria</taxon>
        <taxon>Oceanospirillales</taxon>
        <taxon>Halomonadaceae</taxon>
        <taxon>Halomonas</taxon>
    </lineage>
</organism>
<dbReference type="SUPFAM" id="SSF56112">
    <property type="entry name" value="Protein kinase-like (PK-like)"/>
    <property type="match status" value="1"/>
</dbReference>
<sequence>MERCASTPPSSRTESPSPGPPLIALEHSLARHGRPLSGHRLEPLADTGLAHWHVRLAGGSDKGGWLARLPKQSQMGLDAASNLAYQVACFDRAQASGHTPRLDDWLPCDDLLPRGALVVEAIDGRPASLPSDLPALTSALASLHRLPLPDQRAPLASPVDPWREMLDEIATQARFLPGAGLSRTSTALIEQALAQLPQRLRIADDEIRLISFDAHPGNFLITPHGRAVLVDLEKCRYSLPGFDLAHLSLYTSTTWDLNSRAVLFVEDLVALYRRWQELMAEDSHHSDWSTLITCRRAMWLWSLTWCAKWRAQQRRQVDRQHSGEDWSAQLSDHALIAHVADRVDHYLSAPIIRRVADELEELARAG</sequence>
<dbReference type="RefSeq" id="WP_219906529.1">
    <property type="nucleotide sequence ID" value="NZ_CP098827.1"/>
</dbReference>
<dbReference type="EMBL" id="CP098827">
    <property type="protein sequence ID" value="XBO71903.1"/>
    <property type="molecule type" value="Genomic_DNA"/>
</dbReference>
<dbReference type="InterPro" id="IPR011009">
    <property type="entry name" value="Kinase-like_dom_sf"/>
</dbReference>
<evidence type="ECO:0000313" key="2">
    <source>
        <dbReference type="EMBL" id="XBO71903.1"/>
    </source>
</evidence>
<feature type="compositionally biased region" description="Low complexity" evidence="1">
    <location>
        <begin position="1"/>
        <end position="16"/>
    </location>
</feature>